<protein>
    <submittedName>
        <fullName evidence="1">Uncharacterized protein</fullName>
    </submittedName>
</protein>
<proteinExistence type="predicted"/>
<comment type="caution">
    <text evidence="1">The sequence shown here is derived from an EMBL/GenBank/DDBJ whole genome shotgun (WGS) entry which is preliminary data.</text>
</comment>
<organism evidence="1 2">
    <name type="scientific">Shouchella clausii</name>
    <name type="common">Alkalihalobacillus clausii</name>
    <dbReference type="NCBI Taxonomy" id="79880"/>
    <lineage>
        <taxon>Bacteria</taxon>
        <taxon>Bacillati</taxon>
        <taxon>Bacillota</taxon>
        <taxon>Bacilli</taxon>
        <taxon>Bacillales</taxon>
        <taxon>Bacillaceae</taxon>
        <taxon>Shouchella</taxon>
    </lineage>
</organism>
<dbReference type="EMBL" id="NPBS01000028">
    <property type="protein sequence ID" value="PAF26820.1"/>
    <property type="molecule type" value="Genomic_DNA"/>
</dbReference>
<evidence type="ECO:0000313" key="2">
    <source>
        <dbReference type="Proteomes" id="UP000216133"/>
    </source>
</evidence>
<dbReference type="AlphaFoldDB" id="A0A268S2V1"/>
<accession>A0A268S2V1</accession>
<gene>
    <name evidence="1" type="ORF">CHH61_06375</name>
</gene>
<sequence length="69" mass="8048">MLKGITPHAIMTMFIKLFYKRVLQLNKVHCLAKKKNKLARAAHCRVLYLVRISRDLCKGDPLYKGFTNE</sequence>
<reference evidence="1 2" key="1">
    <citation type="submission" date="2017-07" db="EMBL/GenBank/DDBJ databases">
        <title>Isolation and whole genome analysis of endospore-forming bacteria from heroin.</title>
        <authorList>
            <person name="Kalinowski J."/>
            <person name="Ahrens B."/>
            <person name="Al-Dilaimi A."/>
            <person name="Winkler A."/>
            <person name="Wibberg D."/>
            <person name="Schleenbecker U."/>
            <person name="Ruckert C."/>
            <person name="Wolfel R."/>
            <person name="Grass G."/>
        </authorList>
    </citation>
    <scope>NUCLEOTIDE SEQUENCE [LARGE SCALE GENOMIC DNA]</scope>
    <source>
        <strain evidence="1 2">7523-2</strain>
    </source>
</reference>
<name>A0A268S2V1_SHOCL</name>
<dbReference type="Proteomes" id="UP000216133">
    <property type="component" value="Unassembled WGS sequence"/>
</dbReference>
<evidence type="ECO:0000313" key="1">
    <source>
        <dbReference type="EMBL" id="PAF26820.1"/>
    </source>
</evidence>